<name>A0A939QP36_9MICO</name>
<accession>A0A939QP36</accession>
<evidence type="ECO:0000313" key="4">
    <source>
        <dbReference type="Proteomes" id="UP000680132"/>
    </source>
</evidence>
<sequence>MSRTYVVTGSASGVGQATARLLRDRGHRVIGVDLHDAEVTADLSAPQGRLRAAAEAVELAGGQLDAVIACAGISAPIAKTMAINYFGVVELLTAIRPALAASAAPRAAVVSSMASLQQNSSALVDAALSGDEEATLAIGDALAQEGAQQGYLNYPSSKRALSRWVRRAAISPEWAGAGIPVNAVAPGTVLTPMTKDLLSTPEGVAMVDGAVPMPLNGHQSPESVAELLIWLASAENTHTTGQTIYIDGGAEATLRGDDVWRWNDSTLS</sequence>
<dbReference type="SUPFAM" id="SSF51735">
    <property type="entry name" value="NAD(P)-binding Rossmann-fold domains"/>
    <property type="match status" value="1"/>
</dbReference>
<comment type="caution">
    <text evidence="3">The sequence shown here is derived from an EMBL/GenBank/DDBJ whole genome shotgun (WGS) entry which is preliminary data.</text>
</comment>
<dbReference type="Pfam" id="PF00106">
    <property type="entry name" value="adh_short"/>
    <property type="match status" value="1"/>
</dbReference>
<dbReference type="AlphaFoldDB" id="A0A939QP36"/>
<dbReference type="PANTHER" id="PTHR24321">
    <property type="entry name" value="DEHYDROGENASES, SHORT CHAIN"/>
    <property type="match status" value="1"/>
</dbReference>
<proteinExistence type="inferred from homology"/>
<evidence type="ECO:0000313" key="3">
    <source>
        <dbReference type="EMBL" id="MBO3664195.1"/>
    </source>
</evidence>
<evidence type="ECO:0000256" key="2">
    <source>
        <dbReference type="ARBA" id="ARBA00023002"/>
    </source>
</evidence>
<dbReference type="InterPro" id="IPR002347">
    <property type="entry name" value="SDR_fam"/>
</dbReference>
<keyword evidence="2" id="KW-0560">Oxidoreductase</keyword>
<protein>
    <submittedName>
        <fullName evidence="3">SDR family oxidoreductase</fullName>
    </submittedName>
</protein>
<dbReference type="PANTHER" id="PTHR24321:SF8">
    <property type="entry name" value="ESTRADIOL 17-BETA-DEHYDROGENASE 8-RELATED"/>
    <property type="match status" value="1"/>
</dbReference>
<dbReference type="Gene3D" id="3.40.50.720">
    <property type="entry name" value="NAD(P)-binding Rossmann-like Domain"/>
    <property type="match status" value="1"/>
</dbReference>
<dbReference type="RefSeq" id="WP_208504008.1">
    <property type="nucleotide sequence ID" value="NZ_JAGFOA010000004.1"/>
</dbReference>
<evidence type="ECO:0000256" key="1">
    <source>
        <dbReference type="ARBA" id="ARBA00006484"/>
    </source>
</evidence>
<organism evidence="3 4">
    <name type="scientific">Microbacterium stercoris</name>
    <dbReference type="NCBI Taxonomy" id="2820289"/>
    <lineage>
        <taxon>Bacteria</taxon>
        <taxon>Bacillati</taxon>
        <taxon>Actinomycetota</taxon>
        <taxon>Actinomycetes</taxon>
        <taxon>Micrococcales</taxon>
        <taxon>Microbacteriaceae</taxon>
        <taxon>Microbacterium</taxon>
    </lineage>
</organism>
<comment type="similarity">
    <text evidence="1">Belongs to the short-chain dehydrogenases/reductases (SDR) family.</text>
</comment>
<keyword evidence="4" id="KW-1185">Reference proteome</keyword>
<gene>
    <name evidence="3" type="ORF">J5V96_11830</name>
</gene>
<dbReference type="PRINTS" id="PR00081">
    <property type="entry name" value="GDHRDH"/>
</dbReference>
<dbReference type="Pfam" id="PF13561">
    <property type="entry name" value="adh_short_C2"/>
    <property type="match status" value="1"/>
</dbReference>
<dbReference type="GO" id="GO:0016491">
    <property type="term" value="F:oxidoreductase activity"/>
    <property type="evidence" value="ECO:0007669"/>
    <property type="project" value="UniProtKB-KW"/>
</dbReference>
<dbReference type="InterPro" id="IPR036291">
    <property type="entry name" value="NAD(P)-bd_dom_sf"/>
</dbReference>
<dbReference type="EMBL" id="JAGFOA010000004">
    <property type="protein sequence ID" value="MBO3664195.1"/>
    <property type="molecule type" value="Genomic_DNA"/>
</dbReference>
<dbReference type="Proteomes" id="UP000680132">
    <property type="component" value="Unassembled WGS sequence"/>
</dbReference>
<reference evidence="3" key="1">
    <citation type="submission" date="2021-03" db="EMBL/GenBank/DDBJ databases">
        <title>Microbacterium sp. nov., a novel actinobacterium isolated from cow dung.</title>
        <authorList>
            <person name="Zhang L."/>
        </authorList>
    </citation>
    <scope>NUCLEOTIDE SEQUENCE</scope>
    <source>
        <strain evidence="3">NEAU-LLB</strain>
    </source>
</reference>